<name>A0A2P8FQ25_9BACT</name>
<evidence type="ECO:0000259" key="1">
    <source>
        <dbReference type="PROSITE" id="PS50093"/>
    </source>
</evidence>
<dbReference type="CDD" id="cd00146">
    <property type="entry name" value="PKD"/>
    <property type="match status" value="1"/>
</dbReference>
<dbReference type="InterPro" id="IPR022409">
    <property type="entry name" value="PKD/Chitinase_dom"/>
</dbReference>
<protein>
    <submittedName>
        <fullName evidence="2">PKD domain-containing protein</fullName>
    </submittedName>
</protein>
<dbReference type="SMART" id="SM00089">
    <property type="entry name" value="PKD"/>
    <property type="match status" value="1"/>
</dbReference>
<dbReference type="Proteomes" id="UP000241964">
    <property type="component" value="Unassembled WGS sequence"/>
</dbReference>
<accession>A0A2P8FQ25</accession>
<comment type="caution">
    <text evidence="2">The sequence shown here is derived from an EMBL/GenBank/DDBJ whole genome shotgun (WGS) entry which is preliminary data.</text>
</comment>
<sequence>MSCLILGAICLFQPGCKKTLESIANCTGEGLLMSVHHTEDTSSPKLIHFEAKYSGSHTLESVTWNFGDGSTGTGPNVDHTYAASGTYLVTAKIKIASGKSTCESDPTRSVVVK</sequence>
<dbReference type="PROSITE" id="PS50093">
    <property type="entry name" value="PKD"/>
    <property type="match status" value="1"/>
</dbReference>
<dbReference type="Pfam" id="PF18911">
    <property type="entry name" value="PKD_4"/>
    <property type="match status" value="1"/>
</dbReference>
<proteinExistence type="predicted"/>
<gene>
    <name evidence="2" type="ORF">CLV60_11525</name>
</gene>
<dbReference type="EMBL" id="PYAS01000015">
    <property type="protein sequence ID" value="PSL23830.1"/>
    <property type="molecule type" value="Genomic_DNA"/>
</dbReference>
<reference evidence="2 3" key="1">
    <citation type="submission" date="2018-03" db="EMBL/GenBank/DDBJ databases">
        <title>Genomic Encyclopedia of Archaeal and Bacterial Type Strains, Phase II (KMG-II): from individual species to whole genera.</title>
        <authorList>
            <person name="Goeker M."/>
        </authorList>
    </citation>
    <scope>NUCLEOTIDE SEQUENCE [LARGE SCALE GENOMIC DNA]</scope>
    <source>
        <strain evidence="2 3">DSM 29057</strain>
    </source>
</reference>
<dbReference type="InterPro" id="IPR000601">
    <property type="entry name" value="PKD_dom"/>
</dbReference>
<feature type="domain" description="PKD" evidence="1">
    <location>
        <begin position="30"/>
        <end position="101"/>
    </location>
</feature>
<keyword evidence="3" id="KW-1185">Reference proteome</keyword>
<dbReference type="SUPFAM" id="SSF49299">
    <property type="entry name" value="PKD domain"/>
    <property type="match status" value="1"/>
</dbReference>
<dbReference type="InterPro" id="IPR035986">
    <property type="entry name" value="PKD_dom_sf"/>
</dbReference>
<evidence type="ECO:0000313" key="2">
    <source>
        <dbReference type="EMBL" id="PSL23830.1"/>
    </source>
</evidence>
<evidence type="ECO:0000313" key="3">
    <source>
        <dbReference type="Proteomes" id="UP000241964"/>
    </source>
</evidence>
<dbReference type="AlphaFoldDB" id="A0A2P8FQ25"/>
<dbReference type="Gene3D" id="2.60.40.10">
    <property type="entry name" value="Immunoglobulins"/>
    <property type="match status" value="1"/>
</dbReference>
<organism evidence="2 3">
    <name type="scientific">Dyadobacter jiangsuensis</name>
    <dbReference type="NCBI Taxonomy" id="1591085"/>
    <lineage>
        <taxon>Bacteria</taxon>
        <taxon>Pseudomonadati</taxon>
        <taxon>Bacteroidota</taxon>
        <taxon>Cytophagia</taxon>
        <taxon>Cytophagales</taxon>
        <taxon>Spirosomataceae</taxon>
        <taxon>Dyadobacter</taxon>
    </lineage>
</organism>
<dbReference type="InterPro" id="IPR013783">
    <property type="entry name" value="Ig-like_fold"/>
</dbReference>